<feature type="domain" description="Transposase IS200-like" evidence="2">
    <location>
        <begin position="9"/>
        <end position="124"/>
    </location>
</feature>
<reference evidence="3" key="1">
    <citation type="submission" date="2020-10" db="EMBL/GenBank/DDBJ databases">
        <title>Connecting structure to function with the recovery of over 1000 high-quality activated sludge metagenome-assembled genomes encoding full-length rRNA genes using long-read sequencing.</title>
        <authorList>
            <person name="Singleton C.M."/>
            <person name="Petriglieri F."/>
            <person name="Kristensen J.M."/>
            <person name="Kirkegaard R.H."/>
            <person name="Michaelsen T.Y."/>
            <person name="Andersen M.H."/>
            <person name="Karst S.M."/>
            <person name="Dueholm M.S."/>
            <person name="Nielsen P.H."/>
            <person name="Albertsen M."/>
        </authorList>
    </citation>
    <scope>NUCLEOTIDE SEQUENCE</scope>
    <source>
        <strain evidence="3">Bjer_18-Q3-R1-45_BAT3C.347</strain>
    </source>
</reference>
<proteinExistence type="predicted"/>
<evidence type="ECO:0000259" key="2">
    <source>
        <dbReference type="SMART" id="SM01321"/>
    </source>
</evidence>
<dbReference type="GO" id="GO:0004803">
    <property type="term" value="F:transposase activity"/>
    <property type="evidence" value="ECO:0007669"/>
    <property type="project" value="InterPro"/>
</dbReference>
<evidence type="ECO:0000256" key="1">
    <source>
        <dbReference type="SAM" id="MobiDB-lite"/>
    </source>
</evidence>
<dbReference type="PANTHER" id="PTHR34322">
    <property type="entry name" value="TRANSPOSASE, Y1_TNP DOMAIN-CONTAINING"/>
    <property type="match status" value="1"/>
</dbReference>
<dbReference type="SUPFAM" id="SSF143422">
    <property type="entry name" value="Transposase IS200-like"/>
    <property type="match status" value="1"/>
</dbReference>
<gene>
    <name evidence="3" type="ORF">IPH26_21475</name>
</gene>
<dbReference type="GO" id="GO:0003677">
    <property type="term" value="F:DNA binding"/>
    <property type="evidence" value="ECO:0007669"/>
    <property type="project" value="InterPro"/>
</dbReference>
<protein>
    <submittedName>
        <fullName evidence="3">Transposase</fullName>
    </submittedName>
</protein>
<dbReference type="InterPro" id="IPR002686">
    <property type="entry name" value="Transposase_17"/>
</dbReference>
<name>A0A9D7E2I7_9PROT</name>
<dbReference type="AlphaFoldDB" id="A0A9D7E2I7"/>
<dbReference type="GO" id="GO:0006313">
    <property type="term" value="P:DNA transposition"/>
    <property type="evidence" value="ECO:0007669"/>
    <property type="project" value="InterPro"/>
</dbReference>
<dbReference type="Pfam" id="PF01797">
    <property type="entry name" value="Y1_Tnp"/>
    <property type="match status" value="1"/>
</dbReference>
<evidence type="ECO:0000313" key="4">
    <source>
        <dbReference type="Proteomes" id="UP000807785"/>
    </source>
</evidence>
<dbReference type="Gene3D" id="3.30.70.1290">
    <property type="entry name" value="Transposase IS200-like"/>
    <property type="match status" value="1"/>
</dbReference>
<evidence type="ECO:0000313" key="3">
    <source>
        <dbReference type="EMBL" id="MBK6975405.1"/>
    </source>
</evidence>
<feature type="region of interest" description="Disordered" evidence="1">
    <location>
        <begin position="212"/>
        <end position="243"/>
    </location>
</feature>
<sequence length="243" mass="28117">MPRRPRVHLDGVPLHIVQRGHNRQPCFFGEEDYQSYLYWLGEALRKERCALHAYALMTNHVHLLVTPKQAEAVSRLIIGLGRRYVQYINATYRRTGTLWDSRYKSSLIQAQTYLLSCQRYIELNPVRAALVDDPAHYRWTSYRHNALGQANPYLTPHRLYRAIGRDDAARQAAYRDLFRAHLDGKAIDDIRLALNQNQPLGNSRFYARIEALTGQRREARPRGRPRMHSDESAHDAGQGESGL</sequence>
<dbReference type="InterPro" id="IPR036515">
    <property type="entry name" value="Transposase_17_sf"/>
</dbReference>
<dbReference type="SMART" id="SM01321">
    <property type="entry name" value="Y1_Tnp"/>
    <property type="match status" value="1"/>
</dbReference>
<dbReference type="Proteomes" id="UP000807785">
    <property type="component" value="Unassembled WGS sequence"/>
</dbReference>
<feature type="compositionally biased region" description="Basic and acidic residues" evidence="1">
    <location>
        <begin position="215"/>
        <end position="234"/>
    </location>
</feature>
<dbReference type="PANTHER" id="PTHR34322:SF2">
    <property type="entry name" value="TRANSPOSASE IS200-LIKE DOMAIN-CONTAINING PROTEIN"/>
    <property type="match status" value="1"/>
</dbReference>
<comment type="caution">
    <text evidence="3">The sequence shown here is derived from an EMBL/GenBank/DDBJ whole genome shotgun (WGS) entry which is preliminary data.</text>
</comment>
<accession>A0A9D7E2I7</accession>
<organism evidence="3 4">
    <name type="scientific">Candidatus Methylophosphatis roskildensis</name>
    <dbReference type="NCBI Taxonomy" id="2899263"/>
    <lineage>
        <taxon>Bacteria</taxon>
        <taxon>Pseudomonadati</taxon>
        <taxon>Pseudomonadota</taxon>
        <taxon>Betaproteobacteria</taxon>
        <taxon>Nitrosomonadales</taxon>
        <taxon>Sterolibacteriaceae</taxon>
        <taxon>Candidatus Methylophosphatis</taxon>
    </lineage>
</organism>
<dbReference type="EMBL" id="JADJEV010000005">
    <property type="protein sequence ID" value="MBK6975405.1"/>
    <property type="molecule type" value="Genomic_DNA"/>
</dbReference>